<gene>
    <name evidence="1" type="ORF">H2204_008167</name>
</gene>
<accession>A0AA38Y0L5</accession>
<evidence type="ECO:0000313" key="1">
    <source>
        <dbReference type="EMBL" id="KAJ9631440.1"/>
    </source>
</evidence>
<organism evidence="1">
    <name type="scientific">Knufia peltigerae</name>
    <dbReference type="NCBI Taxonomy" id="1002370"/>
    <lineage>
        <taxon>Eukaryota</taxon>
        <taxon>Fungi</taxon>
        <taxon>Dikarya</taxon>
        <taxon>Ascomycota</taxon>
        <taxon>Pezizomycotina</taxon>
        <taxon>Eurotiomycetes</taxon>
        <taxon>Chaetothyriomycetidae</taxon>
        <taxon>Chaetothyriales</taxon>
        <taxon>Trichomeriaceae</taxon>
        <taxon>Knufia</taxon>
    </lineage>
</organism>
<dbReference type="AlphaFoldDB" id="A0AA38Y0L5"/>
<reference evidence="1" key="1">
    <citation type="submission" date="2022-10" db="EMBL/GenBank/DDBJ databases">
        <title>Culturing micro-colonial fungi from biological soil crusts in the Mojave desert and describing Neophaeococcomyces mojavensis, and introducing the new genera and species Taxawa tesnikishii.</title>
        <authorList>
            <person name="Kurbessoian T."/>
            <person name="Stajich J.E."/>
        </authorList>
    </citation>
    <scope>NUCLEOTIDE SEQUENCE</scope>
    <source>
        <strain evidence="1">TK_35</strain>
    </source>
</reference>
<comment type="caution">
    <text evidence="1">The sequence shown here is derived from an EMBL/GenBank/DDBJ whole genome shotgun (WGS) entry which is preliminary data.</text>
</comment>
<protein>
    <recommendedName>
        <fullName evidence="2">HEXXH motif-containing protein</fullName>
    </recommendedName>
</protein>
<sequence>MNSMTQAKRTDVRSPICLMEIADTTESMESVVEGILWSRLRRMKARLQEVLADPQYGATARAMHQMYQSIGSDRQARVLLSSEFCEQYLCLESARKGRLEAGADEQERAEEQARALGALHDIIAREKSIAELAQGRTGRYLREARQWQLYSPVGDCVAEKDATGVWTLRQLPKLGDCIALDLESPPARHHEPRSGVLSQPCLPLTDAEREHVSRKLAEALAAIDRSEPMYGILIRNFVRRITVRKSAEVTSDEAGRYGSEHVPRQPGSIRLLNTHNPELLVEACMESIMHESTHNYLAAWELANGFFVANDYQHRVVSPWSGNPIPNSSYIHAVFVYYVCHRLLKRHLEISPDLGEAAKRHVQRRLAVCAAGFLIEQDLSGRLMTKDAINGEVGQMIDQMQAEMKLVIHADHLDPVALRALATGVPAIHIDELIPVMEGQPWPEVLRLSPGAHLESLFRGTNVVNRVFSLEGTQVERFLAEHGVDARWFHIRLQPLLALGVSLCHDTGTRGVSRCLAPLNVQWFELERALPEANTPDFAYSFGYEEPDLSRIEDPMQKSVWSLFDWRQERQLHDEERRRHQFHVSRPKGVPVIAWFLGRDYNGIHFPRGSVEVDDAVCGQLTRAAAQAFRAEAGEMLLYVTDQAITFHAFSPYLRSVAADTAVQTALDAWLLTGSAGGVNAA</sequence>
<evidence type="ECO:0008006" key="2">
    <source>
        <dbReference type="Google" id="ProtNLM"/>
    </source>
</evidence>
<proteinExistence type="predicted"/>
<dbReference type="EMBL" id="JAPDRN010000057">
    <property type="protein sequence ID" value="KAJ9631440.1"/>
    <property type="molecule type" value="Genomic_DNA"/>
</dbReference>
<name>A0AA38Y0L5_9EURO</name>